<dbReference type="AlphaFoldDB" id="A0A136IWG5"/>
<accession>A0A136IWG5</accession>
<dbReference type="InParanoid" id="A0A136IWG5"/>
<feature type="transmembrane region" description="Helical" evidence="1">
    <location>
        <begin position="12"/>
        <end position="30"/>
    </location>
</feature>
<keyword evidence="3" id="KW-1185">Reference proteome</keyword>
<evidence type="ECO:0000313" key="2">
    <source>
        <dbReference type="EMBL" id="KXJ89109.1"/>
    </source>
</evidence>
<keyword evidence="1" id="KW-0472">Membrane</keyword>
<proteinExistence type="predicted"/>
<organism evidence="2 3">
    <name type="scientific">Microdochium bolleyi</name>
    <dbReference type="NCBI Taxonomy" id="196109"/>
    <lineage>
        <taxon>Eukaryota</taxon>
        <taxon>Fungi</taxon>
        <taxon>Dikarya</taxon>
        <taxon>Ascomycota</taxon>
        <taxon>Pezizomycotina</taxon>
        <taxon>Sordariomycetes</taxon>
        <taxon>Xylariomycetidae</taxon>
        <taxon>Xylariales</taxon>
        <taxon>Microdochiaceae</taxon>
        <taxon>Microdochium</taxon>
    </lineage>
</organism>
<gene>
    <name evidence="2" type="ORF">Micbo1qcDRAFT_177583</name>
</gene>
<keyword evidence="1" id="KW-0812">Transmembrane</keyword>
<keyword evidence="1" id="KW-1133">Transmembrane helix</keyword>
<reference evidence="3" key="1">
    <citation type="submission" date="2016-02" db="EMBL/GenBank/DDBJ databases">
        <title>Draft genome sequence of Microdochium bolleyi, a fungal endophyte of beachgrass.</title>
        <authorList>
            <consortium name="DOE Joint Genome Institute"/>
            <person name="David A.S."/>
            <person name="May G."/>
            <person name="Haridas S."/>
            <person name="Lim J."/>
            <person name="Wang M."/>
            <person name="Labutti K."/>
            <person name="Lipzen A."/>
            <person name="Barry K."/>
            <person name="Grigoriev I.V."/>
        </authorList>
    </citation>
    <scope>NUCLEOTIDE SEQUENCE [LARGE SCALE GENOMIC DNA]</scope>
    <source>
        <strain evidence="3">J235TASD1</strain>
    </source>
</reference>
<evidence type="ECO:0000256" key="1">
    <source>
        <dbReference type="SAM" id="Phobius"/>
    </source>
</evidence>
<dbReference type="EMBL" id="KQ964256">
    <property type="protein sequence ID" value="KXJ89109.1"/>
    <property type="molecule type" value="Genomic_DNA"/>
</dbReference>
<sequence length="109" mass="11316">MFAQGWPLGWPSVLGLSVMIIGAKLIAGYLTNRGYSVLYETVTDPDGSTTDWLSAVAADKQTDDHVDTAIVSSSSAAAAKVLALTDATENDGAIDSIEQSSKQVEPVAA</sequence>
<protein>
    <submittedName>
        <fullName evidence="2">Uncharacterized protein</fullName>
    </submittedName>
</protein>
<name>A0A136IWG5_9PEZI</name>
<dbReference type="Proteomes" id="UP000070501">
    <property type="component" value="Unassembled WGS sequence"/>
</dbReference>
<evidence type="ECO:0000313" key="3">
    <source>
        <dbReference type="Proteomes" id="UP000070501"/>
    </source>
</evidence>